<dbReference type="InterPro" id="IPR024080">
    <property type="entry name" value="Neurolysin/TOP_N"/>
</dbReference>
<comment type="similarity">
    <text evidence="1 7">Belongs to the peptidase M3 family.</text>
</comment>
<evidence type="ECO:0000256" key="2">
    <source>
        <dbReference type="ARBA" id="ARBA00022670"/>
    </source>
</evidence>
<keyword evidence="5 7" id="KW-0862">Zinc</keyword>
<name>A0A423W8E6_CYTCH</name>
<dbReference type="AlphaFoldDB" id="A0A423W8E6"/>
<dbReference type="Pfam" id="PF01432">
    <property type="entry name" value="Peptidase_M3"/>
    <property type="match status" value="1"/>
</dbReference>
<comment type="cofactor">
    <cofactor evidence="7">
        <name>Zn(2+)</name>
        <dbReference type="ChEBI" id="CHEBI:29105"/>
    </cofactor>
    <text evidence="7">Binds 1 zinc ion.</text>
</comment>
<dbReference type="InterPro" id="IPR001567">
    <property type="entry name" value="Pept_M3A_M3B_dom"/>
</dbReference>
<keyword evidence="10" id="KW-1185">Reference proteome</keyword>
<reference evidence="9 10" key="1">
    <citation type="submission" date="2015-09" db="EMBL/GenBank/DDBJ databases">
        <title>Host preference determinants of Valsa canker pathogens revealed by comparative genomics.</title>
        <authorList>
            <person name="Yin Z."/>
            <person name="Huang L."/>
        </authorList>
    </citation>
    <scope>NUCLEOTIDE SEQUENCE [LARGE SCALE GENOMIC DNA]</scope>
    <source>
        <strain evidence="9 10">YSFL</strain>
    </source>
</reference>
<dbReference type="Gene3D" id="1.10.1370.10">
    <property type="entry name" value="Neurolysin, domain 3"/>
    <property type="match status" value="1"/>
</dbReference>
<comment type="caution">
    <text evidence="9">The sequence shown here is derived from an EMBL/GenBank/DDBJ whole genome shotgun (WGS) entry which is preliminary data.</text>
</comment>
<dbReference type="GO" id="GO:0006518">
    <property type="term" value="P:peptide metabolic process"/>
    <property type="evidence" value="ECO:0007669"/>
    <property type="project" value="TreeGrafter"/>
</dbReference>
<dbReference type="OrthoDB" id="534666at2759"/>
<dbReference type="SUPFAM" id="SSF55486">
    <property type="entry name" value="Metalloproteases ('zincins'), catalytic domain"/>
    <property type="match status" value="1"/>
</dbReference>
<evidence type="ECO:0000313" key="10">
    <source>
        <dbReference type="Proteomes" id="UP000284375"/>
    </source>
</evidence>
<evidence type="ECO:0000256" key="3">
    <source>
        <dbReference type="ARBA" id="ARBA00022723"/>
    </source>
</evidence>
<dbReference type="Proteomes" id="UP000284375">
    <property type="component" value="Unassembled WGS sequence"/>
</dbReference>
<dbReference type="InterPro" id="IPR024077">
    <property type="entry name" value="Neurolysin/TOP_dom2"/>
</dbReference>
<organism evidence="9 10">
    <name type="scientific">Cytospora chrysosperma</name>
    <name type="common">Cytospora canker fungus</name>
    <name type="synonym">Sphaeria chrysosperma</name>
    <dbReference type="NCBI Taxonomy" id="252740"/>
    <lineage>
        <taxon>Eukaryota</taxon>
        <taxon>Fungi</taxon>
        <taxon>Dikarya</taxon>
        <taxon>Ascomycota</taxon>
        <taxon>Pezizomycotina</taxon>
        <taxon>Sordariomycetes</taxon>
        <taxon>Sordariomycetidae</taxon>
        <taxon>Diaporthales</taxon>
        <taxon>Cytosporaceae</taxon>
        <taxon>Cytospora</taxon>
    </lineage>
</organism>
<dbReference type="GO" id="GO:0005758">
    <property type="term" value="C:mitochondrial intermembrane space"/>
    <property type="evidence" value="ECO:0007669"/>
    <property type="project" value="TreeGrafter"/>
</dbReference>
<dbReference type="PANTHER" id="PTHR11804">
    <property type="entry name" value="PROTEASE M3 THIMET OLIGOPEPTIDASE-RELATED"/>
    <property type="match status" value="1"/>
</dbReference>
<protein>
    <recommendedName>
        <fullName evidence="8">Peptidase M3A/M3B catalytic domain-containing protein</fullName>
    </recommendedName>
</protein>
<sequence>MVFNSLHHPPPQSPPIFDATPESLRNDARALAEHTQKVWNEVVNTVEPHSATFANAIEPIIRDENTKSTSMRLLRFYASTSPSKALRDASNAVVTLFTDSEVELFARADMYALVDAVMAQDLPSNGEACDYLEKLHRRFWQNGCGIADTAVKSHFESCQKRLKDLERECNKNLHEEKTGLWLTREDLKGLPASFMSRLKEGEGERKGHFWVATKVPQSNPVMKHAILEATRKKMFYTIQNRMPENAPLFRELVLLRDETARMLGYPNHAALKTSSKMVKNPETVTSLLFEIKDRLVPRGAEYARELLELKRNETAARGAASDQIFLWDQSYYAQMQAEKEKAHGAELSEYFELHTTLAKLLQMFEHMFATCFEIITPEQQRDLSDNRPLIWHEDVLMFAVFDSETECFIGYAYFDFYPREGKYTHVGHYSLQANFLQPDGTRFRASSVLVMNYNKTANRPTLLSLEDVRKLFHEIGHLIHALCTETNYAASQYVDRDFIEAPSLMFEQFFWQARHIKDVSFHYSHISPHYKEIWEASLPEEQRQSAHAMQPEAQLQDDVVAAMAKSSSGWKIVREQLKDVFFSMFDMTIHTPKSHEELEAMNLAEVFNRLKTEIYSLPGGEAIGDGWEWGHGETVFRNVINNYDAGYYGYVLGRLFALEIFKTGFEKDTLSMENGRRYRNMVLRVGGSQPEMKTLTDYLGHSPSTRPYFEYLGIATGDDEHGLV</sequence>
<gene>
    <name evidence="9" type="ORF">VSDG_03074</name>
</gene>
<dbReference type="InterPro" id="IPR024079">
    <property type="entry name" value="MetalloPept_cat_dom_sf"/>
</dbReference>
<dbReference type="GO" id="GO:0004222">
    <property type="term" value="F:metalloendopeptidase activity"/>
    <property type="evidence" value="ECO:0007669"/>
    <property type="project" value="InterPro"/>
</dbReference>
<proteinExistence type="inferred from homology"/>
<dbReference type="Gene3D" id="3.40.390.10">
    <property type="entry name" value="Collagenase (Catalytic Domain)"/>
    <property type="match status" value="1"/>
</dbReference>
<keyword evidence="3 7" id="KW-0479">Metal-binding</keyword>
<keyword evidence="6 7" id="KW-0482">Metalloprotease</keyword>
<evidence type="ECO:0000313" key="9">
    <source>
        <dbReference type="EMBL" id="ROV99638.1"/>
    </source>
</evidence>
<dbReference type="PANTHER" id="PTHR11804:SF84">
    <property type="entry name" value="SACCHAROLYSIN"/>
    <property type="match status" value="1"/>
</dbReference>
<evidence type="ECO:0000259" key="8">
    <source>
        <dbReference type="Pfam" id="PF01432"/>
    </source>
</evidence>
<dbReference type="GO" id="GO:0046872">
    <property type="term" value="F:metal ion binding"/>
    <property type="evidence" value="ECO:0007669"/>
    <property type="project" value="UniProtKB-UniRule"/>
</dbReference>
<dbReference type="Gene3D" id="1.20.1050.40">
    <property type="entry name" value="Endopeptidase. Chain P, domain 1"/>
    <property type="match status" value="1"/>
</dbReference>
<accession>A0A423W8E6</accession>
<dbReference type="STRING" id="252740.A0A423W8E6"/>
<dbReference type="EMBL" id="LJZO01000010">
    <property type="protein sequence ID" value="ROV99638.1"/>
    <property type="molecule type" value="Genomic_DNA"/>
</dbReference>
<evidence type="ECO:0000256" key="6">
    <source>
        <dbReference type="ARBA" id="ARBA00023049"/>
    </source>
</evidence>
<evidence type="ECO:0000256" key="4">
    <source>
        <dbReference type="ARBA" id="ARBA00022801"/>
    </source>
</evidence>
<evidence type="ECO:0000256" key="5">
    <source>
        <dbReference type="ARBA" id="ARBA00022833"/>
    </source>
</evidence>
<evidence type="ECO:0000256" key="1">
    <source>
        <dbReference type="ARBA" id="ARBA00006040"/>
    </source>
</evidence>
<keyword evidence="2 7" id="KW-0645">Protease</keyword>
<dbReference type="InterPro" id="IPR045090">
    <property type="entry name" value="Pept_M3A_M3B"/>
</dbReference>
<dbReference type="GO" id="GO:0006508">
    <property type="term" value="P:proteolysis"/>
    <property type="evidence" value="ECO:0007669"/>
    <property type="project" value="UniProtKB-KW"/>
</dbReference>
<evidence type="ECO:0000256" key="7">
    <source>
        <dbReference type="RuleBase" id="RU003435"/>
    </source>
</evidence>
<dbReference type="CDD" id="cd06455">
    <property type="entry name" value="M3A_TOP"/>
    <property type="match status" value="1"/>
</dbReference>
<keyword evidence="4 7" id="KW-0378">Hydrolase</keyword>
<feature type="domain" description="Peptidase M3A/M3B catalytic" evidence="8">
    <location>
        <begin position="222"/>
        <end position="712"/>
    </location>
</feature>